<gene>
    <name evidence="1" type="ordered locus">SELR_11050</name>
</gene>
<evidence type="ECO:0000313" key="2">
    <source>
        <dbReference type="Proteomes" id="UP000007887"/>
    </source>
</evidence>
<sequence>MDKSTLTYSEAKMLVKLRDEFMTTVKELDGVSFRNWHADFLFDQLMRAYKEGKKKAKPKR</sequence>
<dbReference type="EMBL" id="AP012292">
    <property type="protein sequence ID" value="BAL82813.1"/>
    <property type="molecule type" value="Genomic_DNA"/>
</dbReference>
<dbReference type="RefSeq" id="WP_014424250.1">
    <property type="nucleotide sequence ID" value="NC_017068.1"/>
</dbReference>
<evidence type="ECO:0000313" key="1">
    <source>
        <dbReference type="EMBL" id="BAL82813.1"/>
    </source>
</evidence>
<name>I0GPX6_SELRL</name>
<organism evidence="1 2">
    <name type="scientific">Selenomonas ruminantium subsp. lactilytica (strain NBRC 103574 / TAM6421)</name>
    <dbReference type="NCBI Taxonomy" id="927704"/>
    <lineage>
        <taxon>Bacteria</taxon>
        <taxon>Bacillati</taxon>
        <taxon>Bacillota</taxon>
        <taxon>Negativicutes</taxon>
        <taxon>Selenomonadales</taxon>
        <taxon>Selenomonadaceae</taxon>
        <taxon>Selenomonas</taxon>
    </lineage>
</organism>
<dbReference type="KEGG" id="sri:SELR_11050"/>
<dbReference type="HOGENOM" id="CLU_2939219_0_0_9"/>
<dbReference type="Proteomes" id="UP000007887">
    <property type="component" value="Chromosome"/>
</dbReference>
<protein>
    <submittedName>
        <fullName evidence="1">Uncharacterized protein</fullName>
    </submittedName>
</protein>
<proteinExistence type="predicted"/>
<accession>I0GPX6</accession>
<reference evidence="1 2" key="1">
    <citation type="submission" date="2011-10" db="EMBL/GenBank/DDBJ databases">
        <title>Whole genome sequence of Selenomonas ruminantium subsp. lactilytica TAM6421.</title>
        <authorList>
            <person name="Oguchi A."/>
            <person name="Ankai A."/>
            <person name="Kaneko J."/>
            <person name="Yamada-Narita S."/>
            <person name="Fukui S."/>
            <person name="Takahashi M."/>
            <person name="Onodera T."/>
            <person name="Kojima S."/>
            <person name="Fushimi T."/>
            <person name="Abe N."/>
            <person name="Kamio Y."/>
            <person name="Yamazaki S."/>
            <person name="Fujita N."/>
        </authorList>
    </citation>
    <scope>NUCLEOTIDE SEQUENCE [LARGE SCALE GENOMIC DNA]</scope>
    <source>
        <strain evidence="2">NBRC 103574 / TAM6421</strain>
    </source>
</reference>
<dbReference type="AlphaFoldDB" id="I0GPX6"/>